<protein>
    <recommendedName>
        <fullName evidence="3">Glutamine cyclotransferase</fullName>
    </recommendedName>
</protein>
<name>A0A1H9X6N4_9PSEU</name>
<organism evidence="1 2">
    <name type="scientific">Actinokineospora terrae</name>
    <dbReference type="NCBI Taxonomy" id="155974"/>
    <lineage>
        <taxon>Bacteria</taxon>
        <taxon>Bacillati</taxon>
        <taxon>Actinomycetota</taxon>
        <taxon>Actinomycetes</taxon>
        <taxon>Pseudonocardiales</taxon>
        <taxon>Pseudonocardiaceae</taxon>
        <taxon>Actinokineospora</taxon>
    </lineage>
</organism>
<dbReference type="Gene3D" id="2.130.10.10">
    <property type="entry name" value="YVTN repeat-like/Quinoprotein amine dehydrogenase"/>
    <property type="match status" value="1"/>
</dbReference>
<dbReference type="InterPro" id="IPR011044">
    <property type="entry name" value="Quino_amine_DH_bsu"/>
</dbReference>
<dbReference type="RefSeq" id="WP_092785148.1">
    <property type="nucleotide sequence ID" value="NZ_FOGI01000013.1"/>
</dbReference>
<dbReference type="EMBL" id="FOGI01000013">
    <property type="protein sequence ID" value="SES41711.1"/>
    <property type="molecule type" value="Genomic_DNA"/>
</dbReference>
<dbReference type="Proteomes" id="UP000199051">
    <property type="component" value="Unassembled WGS sequence"/>
</dbReference>
<evidence type="ECO:0008006" key="3">
    <source>
        <dbReference type="Google" id="ProtNLM"/>
    </source>
</evidence>
<evidence type="ECO:0000313" key="1">
    <source>
        <dbReference type="EMBL" id="SES41711.1"/>
    </source>
</evidence>
<evidence type="ECO:0000313" key="2">
    <source>
        <dbReference type="Proteomes" id="UP000199051"/>
    </source>
</evidence>
<gene>
    <name evidence="1" type="ORF">SAMN04487818_11339</name>
</gene>
<reference evidence="2" key="1">
    <citation type="submission" date="2016-10" db="EMBL/GenBank/DDBJ databases">
        <authorList>
            <person name="Varghese N."/>
            <person name="Submissions S."/>
        </authorList>
    </citation>
    <scope>NUCLEOTIDE SEQUENCE [LARGE SCALE GENOMIC DNA]</scope>
    <source>
        <strain evidence="2">DSM 44260</strain>
    </source>
</reference>
<proteinExistence type="predicted"/>
<dbReference type="InterPro" id="IPR015943">
    <property type="entry name" value="WD40/YVTN_repeat-like_dom_sf"/>
</dbReference>
<dbReference type="STRING" id="155974.SAMN04487818_11339"/>
<accession>A0A1H9X6N4</accession>
<sequence length="212" mass="23068">MTILAGIVRDLPLRALELCGVTWSGEFLWYSEAFSGLITAIDAVTGARSGEIPCADIRADLTTLDGYLVQVVGDGRDLRMLAPEDGRVIAEFANPRPGHTLTGIEACRDGLWLGYADLKVLDLRDPSDFHLIDCVAVRRPPAGLTVSDGFLAYSDTDGATITLVDAATRREQVSVRVWGKPAGLTWDGSLIWYCDLATLQLRAVELPGFQRF</sequence>
<dbReference type="SUPFAM" id="SSF50969">
    <property type="entry name" value="YVTN repeat-like/Quinoprotein amine dehydrogenase"/>
    <property type="match status" value="1"/>
</dbReference>
<dbReference type="AlphaFoldDB" id="A0A1H9X6N4"/>
<keyword evidence="2" id="KW-1185">Reference proteome</keyword>